<dbReference type="OrthoDB" id="86160at2"/>
<keyword evidence="2" id="KW-0479">Metal-binding</keyword>
<dbReference type="Gene3D" id="3.20.20.60">
    <property type="entry name" value="Phosphoenolpyruvate-binding domains"/>
    <property type="match status" value="1"/>
</dbReference>
<dbReference type="RefSeq" id="WP_103932323.1">
    <property type="nucleotide sequence ID" value="NZ_FNVA01000002.1"/>
</dbReference>
<evidence type="ECO:0000313" key="5">
    <source>
        <dbReference type="EMBL" id="SEF92635.1"/>
    </source>
</evidence>
<gene>
    <name evidence="5" type="ORF">SAMN05421819_1381</name>
</gene>
<keyword evidence="3" id="KW-0456">Lyase</keyword>
<dbReference type="PANTHER" id="PTHR30502:SF0">
    <property type="entry name" value="PHOSPHOENOLPYRUVATE CARBOXYLASE FAMILY PROTEIN"/>
    <property type="match status" value="1"/>
</dbReference>
<evidence type="ECO:0000259" key="4">
    <source>
        <dbReference type="Pfam" id="PF03328"/>
    </source>
</evidence>
<dbReference type="AlphaFoldDB" id="A0A1H5VZF1"/>
<evidence type="ECO:0000256" key="1">
    <source>
        <dbReference type="ARBA" id="ARBA00005568"/>
    </source>
</evidence>
<dbReference type="GO" id="GO:0046872">
    <property type="term" value="F:metal ion binding"/>
    <property type="evidence" value="ECO:0007669"/>
    <property type="project" value="UniProtKB-KW"/>
</dbReference>
<dbReference type="InterPro" id="IPR050251">
    <property type="entry name" value="HpcH-HpaI_aldolase"/>
</dbReference>
<proteinExistence type="inferred from homology"/>
<reference evidence="5 6" key="1">
    <citation type="submission" date="2016-10" db="EMBL/GenBank/DDBJ databases">
        <authorList>
            <person name="de Groot N.N."/>
        </authorList>
    </citation>
    <scope>NUCLEOTIDE SEQUENCE [LARGE SCALE GENOMIC DNA]</scope>
    <source>
        <strain evidence="5 6">DSM 22489</strain>
    </source>
</reference>
<dbReference type="InterPro" id="IPR015813">
    <property type="entry name" value="Pyrv/PenolPyrv_kinase-like_dom"/>
</dbReference>
<keyword evidence="6" id="KW-1185">Reference proteome</keyword>
<dbReference type="GO" id="GO:0016832">
    <property type="term" value="F:aldehyde-lyase activity"/>
    <property type="evidence" value="ECO:0007669"/>
    <property type="project" value="TreeGrafter"/>
</dbReference>
<evidence type="ECO:0000256" key="2">
    <source>
        <dbReference type="ARBA" id="ARBA00022723"/>
    </source>
</evidence>
<organism evidence="5 6">
    <name type="scientific">Bryocella elongata</name>
    <dbReference type="NCBI Taxonomy" id="863522"/>
    <lineage>
        <taxon>Bacteria</taxon>
        <taxon>Pseudomonadati</taxon>
        <taxon>Acidobacteriota</taxon>
        <taxon>Terriglobia</taxon>
        <taxon>Terriglobales</taxon>
        <taxon>Acidobacteriaceae</taxon>
        <taxon>Bryocella</taxon>
    </lineage>
</organism>
<dbReference type="EMBL" id="FNVA01000002">
    <property type="protein sequence ID" value="SEF92635.1"/>
    <property type="molecule type" value="Genomic_DNA"/>
</dbReference>
<dbReference type="PANTHER" id="PTHR30502">
    <property type="entry name" value="2-KETO-3-DEOXY-L-RHAMNONATE ALDOLASE"/>
    <property type="match status" value="1"/>
</dbReference>
<evidence type="ECO:0000256" key="3">
    <source>
        <dbReference type="ARBA" id="ARBA00023239"/>
    </source>
</evidence>
<dbReference type="GO" id="GO:0005737">
    <property type="term" value="C:cytoplasm"/>
    <property type="evidence" value="ECO:0007669"/>
    <property type="project" value="TreeGrafter"/>
</dbReference>
<sequence>MTNRLHAALAKSENTPLIGAACYFYDPIFLEMAILMGFKVIWIEMEHGHITFAEAADLCRMAAGHDVLTMIRIADTRRENILKACECGPDMIDVPMVDTPETAAELVHFARYPTEGGRGAFGISRSLRYGLVDSLAEAQKQLNEELSLLVQIETKEALARVDEIAAVPNVDIFIGPADLAASLGLAGQTAHAEVQAACTRIVESAKRHGKKVVTACAPADFPFWAKLGIDVLFAINDISALRAGAKVALDAAKKAIAEQGSGAA</sequence>
<dbReference type="SUPFAM" id="SSF51621">
    <property type="entry name" value="Phosphoenolpyruvate/pyruvate domain"/>
    <property type="match status" value="1"/>
</dbReference>
<evidence type="ECO:0000313" key="6">
    <source>
        <dbReference type="Proteomes" id="UP000236728"/>
    </source>
</evidence>
<feature type="domain" description="HpcH/HpaI aldolase/citrate lyase" evidence="4">
    <location>
        <begin position="27"/>
        <end position="210"/>
    </location>
</feature>
<dbReference type="Proteomes" id="UP000236728">
    <property type="component" value="Unassembled WGS sequence"/>
</dbReference>
<dbReference type="InterPro" id="IPR005000">
    <property type="entry name" value="Aldolase/citrate-lyase_domain"/>
</dbReference>
<protein>
    <submittedName>
        <fullName evidence="5">2-dehydro-3-deoxyglucarate aldolase/4-hydroxy-2-oxoheptanedioate aldolase</fullName>
    </submittedName>
</protein>
<dbReference type="Pfam" id="PF03328">
    <property type="entry name" value="HpcH_HpaI"/>
    <property type="match status" value="1"/>
</dbReference>
<dbReference type="InterPro" id="IPR040442">
    <property type="entry name" value="Pyrv_kinase-like_dom_sf"/>
</dbReference>
<name>A0A1H5VZF1_9BACT</name>
<comment type="similarity">
    <text evidence="1">Belongs to the HpcH/HpaI aldolase family.</text>
</comment>
<accession>A0A1H5VZF1</accession>